<dbReference type="GO" id="GO:0016407">
    <property type="term" value="F:acetyltransferase activity"/>
    <property type="evidence" value="ECO:0007669"/>
    <property type="project" value="InterPro"/>
</dbReference>
<reference evidence="4 5" key="1">
    <citation type="submission" date="2018-10" db="EMBL/GenBank/DDBJ databases">
        <title>Complete genome sequence of Malassezia restricta CBS 7877.</title>
        <authorList>
            <person name="Morand S.C."/>
            <person name="Bertignac M."/>
            <person name="Iltis A."/>
            <person name="Kolder I."/>
            <person name="Pirovano W."/>
            <person name="Jourdain R."/>
            <person name="Clavaud C."/>
        </authorList>
    </citation>
    <scope>NUCLEOTIDE SEQUENCE [LARGE SCALE GENOMIC DNA]</scope>
    <source>
        <strain evidence="4 5">CBS 7877</strain>
    </source>
</reference>
<evidence type="ECO:0000313" key="4">
    <source>
        <dbReference type="EMBL" id="AYO44487.1"/>
    </source>
</evidence>
<accession>A0A3G2SCW2</accession>
<dbReference type="VEuPathDB" id="FungiDB:DNF11_3537"/>
<sequence length="184" mass="20541">MTEAIYAEIDKKYADIASTLSEKDKMVLGLAYCPLDGELTRDRIRVRKLYRKYNLSAPATMSMDPSDEGDDDSDDLMGVQRRELLAQIFGLDDEQKHRIEIEPPFYLDYGYNVKFEGAFYANSNATILDCAEVTFGHGVLLGPGVHIYAATHSVNAKERDAVLERALPVKIGKNCWIGGNTTIV</sequence>
<evidence type="ECO:0000256" key="1">
    <source>
        <dbReference type="ARBA" id="ARBA00007274"/>
    </source>
</evidence>
<dbReference type="InterPro" id="IPR024688">
    <property type="entry name" value="Mac_dom"/>
</dbReference>
<dbReference type="Proteomes" id="UP000269793">
    <property type="component" value="Chromosome VII"/>
</dbReference>
<feature type="domain" description="Maltose/galactoside acetyltransferase" evidence="3">
    <location>
        <begin position="23"/>
        <end position="93"/>
    </location>
</feature>
<keyword evidence="5" id="KW-1185">Reference proteome</keyword>
<keyword evidence="4" id="KW-0012">Acyltransferase</keyword>
<dbReference type="GO" id="GO:0008374">
    <property type="term" value="F:O-acyltransferase activity"/>
    <property type="evidence" value="ECO:0007669"/>
    <property type="project" value="TreeGrafter"/>
</dbReference>
<proteinExistence type="inferred from homology"/>
<evidence type="ECO:0000256" key="2">
    <source>
        <dbReference type="ARBA" id="ARBA00022679"/>
    </source>
</evidence>
<gene>
    <name evidence="4" type="ORF">DNF11_3537</name>
</gene>
<dbReference type="InterPro" id="IPR011004">
    <property type="entry name" value="Trimer_LpxA-like_sf"/>
</dbReference>
<protein>
    <recommendedName>
        <fullName evidence="3">Maltose/galactoside acetyltransferase domain-containing protein</fullName>
    </recommendedName>
</protein>
<evidence type="ECO:0000313" key="5">
    <source>
        <dbReference type="Proteomes" id="UP000269793"/>
    </source>
</evidence>
<keyword evidence="2 4" id="KW-0808">Transferase</keyword>
<dbReference type="InterPro" id="IPR051159">
    <property type="entry name" value="Hexapeptide_acetyltransf"/>
</dbReference>
<dbReference type="OrthoDB" id="25818at2759"/>
<dbReference type="Pfam" id="PF12464">
    <property type="entry name" value="Mac"/>
    <property type="match status" value="1"/>
</dbReference>
<organism evidence="4 5">
    <name type="scientific">Malassezia restricta (strain ATCC 96810 / NBRC 103918 / CBS 7877)</name>
    <name type="common">Seborrheic dermatitis infection agent</name>
    <dbReference type="NCBI Taxonomy" id="425264"/>
    <lineage>
        <taxon>Eukaryota</taxon>
        <taxon>Fungi</taxon>
        <taxon>Dikarya</taxon>
        <taxon>Basidiomycota</taxon>
        <taxon>Ustilaginomycotina</taxon>
        <taxon>Malasseziomycetes</taxon>
        <taxon>Malasseziales</taxon>
        <taxon>Malasseziaceae</taxon>
        <taxon>Malassezia</taxon>
    </lineage>
</organism>
<dbReference type="EMBL" id="CP033154">
    <property type="protein sequence ID" value="AYO44487.1"/>
    <property type="molecule type" value="Genomic_DNA"/>
</dbReference>
<name>A0A3G2SCW2_MALR7</name>
<dbReference type="AlphaFoldDB" id="A0A3G2SCW2"/>
<dbReference type="PANTHER" id="PTHR23416:SF23">
    <property type="entry name" value="ACETYLTRANSFERASE C18B11.09C-RELATED"/>
    <property type="match status" value="1"/>
</dbReference>
<comment type="similarity">
    <text evidence="1">Belongs to the transferase hexapeptide repeat family.</text>
</comment>
<dbReference type="STRING" id="425264.A0A3G2SCW2"/>
<dbReference type="PANTHER" id="PTHR23416">
    <property type="entry name" value="SIALIC ACID SYNTHASE-RELATED"/>
    <property type="match status" value="1"/>
</dbReference>
<dbReference type="SMART" id="SM01266">
    <property type="entry name" value="Mac"/>
    <property type="match status" value="1"/>
</dbReference>
<dbReference type="Gene3D" id="2.160.10.10">
    <property type="entry name" value="Hexapeptide repeat proteins"/>
    <property type="match status" value="1"/>
</dbReference>
<dbReference type="SUPFAM" id="SSF51161">
    <property type="entry name" value="Trimeric LpxA-like enzymes"/>
    <property type="match status" value="1"/>
</dbReference>
<evidence type="ECO:0000259" key="3">
    <source>
        <dbReference type="SMART" id="SM01266"/>
    </source>
</evidence>